<keyword evidence="1" id="KW-0472">Membrane</keyword>
<keyword evidence="1" id="KW-0812">Transmembrane</keyword>
<feature type="transmembrane region" description="Helical" evidence="1">
    <location>
        <begin position="121"/>
        <end position="142"/>
    </location>
</feature>
<sequence length="364" mass="40691">MMGSETLLNAYLEANVVLVFGFALWRLVRFALGRLGLGRAFIGQLRAMTVVLAAMALTPLAMLGVGLLRAEGWLGAPLTISDIAVAHYLNGQIKMPAADFEALIAMRETGIRGFLDFAHPVAWIIAGVALAGFVIAAVRLGWSGLSVWQVLRRCHVWRRLGTVSLLVSDEITMPFSTRGWRRHYVVVPSSLLARPADLSMVLAHEFQHIRQGDLAWEIGMEVIRPFFFWNPAMHLWKREVEQLRELACDQRLVERGRLDVRAYCACLLRFCRENIAVRRALPGVAFVEARRRPFLYRRLMAVAEARQARAPRAIVALVAVPVVLAVGALSLALQQPADWSQDRLMLSTIVNLERLNARNALATR</sequence>
<dbReference type="AlphaFoldDB" id="A0A6P1T1J7"/>
<dbReference type="Gene3D" id="3.30.2010.10">
    <property type="entry name" value="Metalloproteases ('zincins'), catalytic domain"/>
    <property type="match status" value="1"/>
</dbReference>
<evidence type="ECO:0000256" key="1">
    <source>
        <dbReference type="SAM" id="Phobius"/>
    </source>
</evidence>
<dbReference type="InterPro" id="IPR052173">
    <property type="entry name" value="Beta-lactam_resp_regulator"/>
</dbReference>
<evidence type="ECO:0000259" key="2">
    <source>
        <dbReference type="Pfam" id="PF05569"/>
    </source>
</evidence>
<feature type="transmembrane region" description="Helical" evidence="1">
    <location>
        <begin position="49"/>
        <end position="68"/>
    </location>
</feature>
<dbReference type="PANTHER" id="PTHR34978:SF3">
    <property type="entry name" value="SLR0241 PROTEIN"/>
    <property type="match status" value="1"/>
</dbReference>
<gene>
    <name evidence="3" type="ORF">GO499_12075</name>
</gene>
<keyword evidence="4" id="KW-1185">Reference proteome</keyword>
<evidence type="ECO:0000313" key="3">
    <source>
        <dbReference type="EMBL" id="QHQ35857.1"/>
    </source>
</evidence>
<feature type="domain" description="Peptidase M56" evidence="2">
    <location>
        <begin position="121"/>
        <end position="271"/>
    </location>
</feature>
<dbReference type="Pfam" id="PF05569">
    <property type="entry name" value="Peptidase_M56"/>
    <property type="match status" value="1"/>
</dbReference>
<reference evidence="3 4" key="1">
    <citation type="submission" date="2019-12" db="EMBL/GenBank/DDBJ databases">
        <title>Complete genome sequence of Algicella marina strain 9Alg 56(T) isolated from the red alga Tichocarpus crinitus.</title>
        <authorList>
            <person name="Kim S.-G."/>
            <person name="Nedashkovskaya O.I."/>
        </authorList>
    </citation>
    <scope>NUCLEOTIDE SEQUENCE [LARGE SCALE GENOMIC DNA]</scope>
    <source>
        <strain evidence="3 4">9Alg 56</strain>
    </source>
</reference>
<dbReference type="CDD" id="cd07341">
    <property type="entry name" value="M56_BlaR1_MecR1_like"/>
    <property type="match status" value="1"/>
</dbReference>
<dbReference type="Proteomes" id="UP000464495">
    <property type="component" value="Chromosome"/>
</dbReference>
<dbReference type="EMBL" id="CP046620">
    <property type="protein sequence ID" value="QHQ35857.1"/>
    <property type="molecule type" value="Genomic_DNA"/>
</dbReference>
<evidence type="ECO:0000313" key="4">
    <source>
        <dbReference type="Proteomes" id="UP000464495"/>
    </source>
</evidence>
<dbReference type="RefSeq" id="WP_161862415.1">
    <property type="nucleotide sequence ID" value="NZ_CP046620.1"/>
</dbReference>
<name>A0A6P1T1J7_9RHOB</name>
<accession>A0A6P1T1J7</accession>
<protein>
    <submittedName>
        <fullName evidence="3">Biotin transporter BioY</fullName>
    </submittedName>
</protein>
<dbReference type="KEGG" id="amaq:GO499_12075"/>
<dbReference type="InterPro" id="IPR008756">
    <property type="entry name" value="Peptidase_M56"/>
</dbReference>
<dbReference type="PANTHER" id="PTHR34978">
    <property type="entry name" value="POSSIBLE SENSOR-TRANSDUCER PROTEIN BLAR"/>
    <property type="match status" value="1"/>
</dbReference>
<feature type="transmembrane region" description="Helical" evidence="1">
    <location>
        <begin position="313"/>
        <end position="333"/>
    </location>
</feature>
<proteinExistence type="predicted"/>
<feature type="transmembrane region" description="Helical" evidence="1">
    <location>
        <begin position="6"/>
        <end position="28"/>
    </location>
</feature>
<organism evidence="3 4">
    <name type="scientific">Algicella marina</name>
    <dbReference type="NCBI Taxonomy" id="2683284"/>
    <lineage>
        <taxon>Bacteria</taxon>
        <taxon>Pseudomonadati</taxon>
        <taxon>Pseudomonadota</taxon>
        <taxon>Alphaproteobacteria</taxon>
        <taxon>Rhodobacterales</taxon>
        <taxon>Paracoccaceae</taxon>
        <taxon>Algicella</taxon>
    </lineage>
</organism>
<keyword evidence="1" id="KW-1133">Transmembrane helix</keyword>